<dbReference type="InterPro" id="IPR032466">
    <property type="entry name" value="Metal_Hydrolase"/>
</dbReference>
<reference evidence="2 3" key="1">
    <citation type="submission" date="2019-12" db="EMBL/GenBank/DDBJ databases">
        <authorList>
            <person name="Li J."/>
            <person name="Shi Y."/>
            <person name="Xu G."/>
            <person name="Xiao D."/>
            <person name="Ran X."/>
        </authorList>
    </citation>
    <scope>NUCLEOTIDE SEQUENCE [LARGE SCALE GENOMIC DNA]</scope>
    <source>
        <strain evidence="2 3">JCM 15915</strain>
    </source>
</reference>
<gene>
    <name evidence="2" type="ORF">GMA10_10480</name>
</gene>
<dbReference type="InterPro" id="IPR052358">
    <property type="entry name" value="Aro_Compnd_Degr_Hydrolases"/>
</dbReference>
<dbReference type="OrthoDB" id="5450317at2"/>
<dbReference type="EMBL" id="WOGT01000007">
    <property type="protein sequence ID" value="MUN55632.1"/>
    <property type="molecule type" value="Genomic_DNA"/>
</dbReference>
<name>A0A7K1LL09_9MICC</name>
<dbReference type="GO" id="GO:0016787">
    <property type="term" value="F:hydrolase activity"/>
    <property type="evidence" value="ECO:0007669"/>
    <property type="project" value="UniProtKB-KW"/>
</dbReference>
<sequence length="316" mass="35443">MTETFAKSPGWLDWDSDIGSPNFDLPHGAVDSHCHVFGPSAEFPFAPERKYTPCDAGKHDLRNLRRALGVSRSVIVQATCHGRDNSAMLDALDFFGETARGVATVGPDIGHENLECMHRRGVRGVRFNFLKRLVAEDPSEDLLAVAAKIKEFGWHVVLYFEPDALPDIEPLLARIDVPVVIDHMGRPDVSSAPTSREFGRFLELVDRYEAWVKISCPERLTKTGPYAERGAKSLYDDVVPFARKVVEELPERVLWGTDWPHPNLKTHMPNDAVLLDYIPRVAESEEARRALLVDNPMTLYWPGHASRRHEEGGDAS</sequence>
<dbReference type="InterPro" id="IPR006680">
    <property type="entry name" value="Amidohydro-rel"/>
</dbReference>
<evidence type="ECO:0000259" key="1">
    <source>
        <dbReference type="Pfam" id="PF04909"/>
    </source>
</evidence>
<dbReference type="AlphaFoldDB" id="A0A7K1LL09"/>
<keyword evidence="3" id="KW-1185">Reference proteome</keyword>
<feature type="domain" description="Amidohydrolase-related" evidence="1">
    <location>
        <begin position="30"/>
        <end position="300"/>
    </location>
</feature>
<keyword evidence="2" id="KW-0378">Hydrolase</keyword>
<evidence type="ECO:0000313" key="2">
    <source>
        <dbReference type="EMBL" id="MUN55632.1"/>
    </source>
</evidence>
<dbReference type="RefSeq" id="WP_129316381.1">
    <property type="nucleotide sequence ID" value="NZ_NOIQ01000026.1"/>
</dbReference>
<dbReference type="CDD" id="cd01311">
    <property type="entry name" value="PDC_hydrolase"/>
    <property type="match status" value="1"/>
</dbReference>
<organism evidence="2 3">
    <name type="scientific">Rothia koreensis</name>
    <dbReference type="NCBI Taxonomy" id="592378"/>
    <lineage>
        <taxon>Bacteria</taxon>
        <taxon>Bacillati</taxon>
        <taxon>Actinomycetota</taxon>
        <taxon>Actinomycetes</taxon>
        <taxon>Micrococcales</taxon>
        <taxon>Micrococcaceae</taxon>
        <taxon>Rothia</taxon>
    </lineage>
</organism>
<accession>A0A7K1LL09</accession>
<dbReference type="SUPFAM" id="SSF51556">
    <property type="entry name" value="Metallo-dependent hydrolases"/>
    <property type="match status" value="1"/>
</dbReference>
<dbReference type="Proteomes" id="UP000462152">
    <property type="component" value="Unassembled WGS sequence"/>
</dbReference>
<dbReference type="Gene3D" id="3.20.20.140">
    <property type="entry name" value="Metal-dependent hydrolases"/>
    <property type="match status" value="1"/>
</dbReference>
<comment type="caution">
    <text evidence="2">The sequence shown here is derived from an EMBL/GenBank/DDBJ whole genome shotgun (WGS) entry which is preliminary data.</text>
</comment>
<dbReference type="InterPro" id="IPR047874">
    <property type="entry name" value="GLI/LigI"/>
</dbReference>
<evidence type="ECO:0000313" key="3">
    <source>
        <dbReference type="Proteomes" id="UP000462152"/>
    </source>
</evidence>
<dbReference type="PANTHER" id="PTHR35563:SF2">
    <property type="entry name" value="BARREL METAL-DEPENDENT HYDROLASE, PUTATIVE (AFU_ORTHOLOGUE AFUA_1G16240)-RELATED"/>
    <property type="match status" value="1"/>
</dbReference>
<dbReference type="PANTHER" id="PTHR35563">
    <property type="entry name" value="BARREL METAL-DEPENDENT HYDROLASE, PUTATIVE (AFU_ORTHOLOGUE AFUA_1G16240)-RELATED"/>
    <property type="match status" value="1"/>
</dbReference>
<protein>
    <submittedName>
        <fullName evidence="2">Amidohydrolase family protein</fullName>
    </submittedName>
</protein>
<proteinExistence type="predicted"/>
<dbReference type="Pfam" id="PF04909">
    <property type="entry name" value="Amidohydro_2"/>
    <property type="match status" value="1"/>
</dbReference>